<dbReference type="AlphaFoldDB" id="A0A072UC38"/>
<accession>A0A072UC38</accession>
<reference evidence="2" key="3">
    <citation type="submission" date="2015-04" db="UniProtKB">
        <authorList>
            <consortium name="EnsemblPlants"/>
        </authorList>
    </citation>
    <scope>IDENTIFICATION</scope>
    <source>
        <strain evidence="2">cv. Jemalong A17</strain>
    </source>
</reference>
<organism evidence="1 3">
    <name type="scientific">Medicago truncatula</name>
    <name type="common">Barrel medic</name>
    <name type="synonym">Medicago tribuloides</name>
    <dbReference type="NCBI Taxonomy" id="3880"/>
    <lineage>
        <taxon>Eukaryota</taxon>
        <taxon>Viridiplantae</taxon>
        <taxon>Streptophyta</taxon>
        <taxon>Embryophyta</taxon>
        <taxon>Tracheophyta</taxon>
        <taxon>Spermatophyta</taxon>
        <taxon>Magnoliopsida</taxon>
        <taxon>eudicotyledons</taxon>
        <taxon>Gunneridae</taxon>
        <taxon>Pentapetalae</taxon>
        <taxon>rosids</taxon>
        <taxon>fabids</taxon>
        <taxon>Fabales</taxon>
        <taxon>Fabaceae</taxon>
        <taxon>Papilionoideae</taxon>
        <taxon>50 kb inversion clade</taxon>
        <taxon>NPAAA clade</taxon>
        <taxon>Hologalegina</taxon>
        <taxon>IRL clade</taxon>
        <taxon>Trifolieae</taxon>
        <taxon>Medicago</taxon>
    </lineage>
</organism>
<reference evidence="1 3" key="2">
    <citation type="journal article" date="2014" name="BMC Genomics">
        <title>An improved genome release (version Mt4.0) for the model legume Medicago truncatula.</title>
        <authorList>
            <person name="Tang H."/>
            <person name="Krishnakumar V."/>
            <person name="Bidwell S."/>
            <person name="Rosen B."/>
            <person name="Chan A."/>
            <person name="Zhou S."/>
            <person name="Gentzbittel L."/>
            <person name="Childs K.L."/>
            <person name="Yandell M."/>
            <person name="Gundlach H."/>
            <person name="Mayer K.F."/>
            <person name="Schwartz D.C."/>
            <person name="Town C.D."/>
        </authorList>
    </citation>
    <scope>GENOME REANNOTATION</scope>
    <source>
        <strain evidence="1">A17</strain>
        <strain evidence="2 3">cv. Jemalong A17</strain>
    </source>
</reference>
<keyword evidence="3" id="KW-1185">Reference proteome</keyword>
<evidence type="ECO:0000313" key="3">
    <source>
        <dbReference type="Proteomes" id="UP000002051"/>
    </source>
</evidence>
<proteinExistence type="predicted"/>
<reference evidence="1 3" key="1">
    <citation type="journal article" date="2011" name="Nature">
        <title>The Medicago genome provides insight into the evolution of rhizobial symbioses.</title>
        <authorList>
            <person name="Young N.D."/>
            <person name="Debelle F."/>
            <person name="Oldroyd G.E."/>
            <person name="Geurts R."/>
            <person name="Cannon S.B."/>
            <person name="Udvardi M.K."/>
            <person name="Benedito V.A."/>
            <person name="Mayer K.F."/>
            <person name="Gouzy J."/>
            <person name="Schoof H."/>
            <person name="Van de Peer Y."/>
            <person name="Proost S."/>
            <person name="Cook D.R."/>
            <person name="Meyers B.C."/>
            <person name="Spannagl M."/>
            <person name="Cheung F."/>
            <person name="De Mita S."/>
            <person name="Krishnakumar V."/>
            <person name="Gundlach H."/>
            <person name="Zhou S."/>
            <person name="Mudge J."/>
            <person name="Bharti A.K."/>
            <person name="Murray J.D."/>
            <person name="Naoumkina M.A."/>
            <person name="Rosen B."/>
            <person name="Silverstein K.A."/>
            <person name="Tang H."/>
            <person name="Rombauts S."/>
            <person name="Zhao P.X."/>
            <person name="Zhou P."/>
            <person name="Barbe V."/>
            <person name="Bardou P."/>
            <person name="Bechner M."/>
            <person name="Bellec A."/>
            <person name="Berger A."/>
            <person name="Berges H."/>
            <person name="Bidwell S."/>
            <person name="Bisseling T."/>
            <person name="Choisne N."/>
            <person name="Couloux A."/>
            <person name="Denny R."/>
            <person name="Deshpande S."/>
            <person name="Dai X."/>
            <person name="Doyle J.J."/>
            <person name="Dudez A.M."/>
            <person name="Farmer A.D."/>
            <person name="Fouteau S."/>
            <person name="Franken C."/>
            <person name="Gibelin C."/>
            <person name="Gish J."/>
            <person name="Goldstein S."/>
            <person name="Gonzalez A.J."/>
            <person name="Green P.J."/>
            <person name="Hallab A."/>
            <person name="Hartog M."/>
            <person name="Hua A."/>
            <person name="Humphray S.J."/>
            <person name="Jeong D.H."/>
            <person name="Jing Y."/>
            <person name="Jocker A."/>
            <person name="Kenton S.M."/>
            <person name="Kim D.J."/>
            <person name="Klee K."/>
            <person name="Lai H."/>
            <person name="Lang C."/>
            <person name="Lin S."/>
            <person name="Macmil S.L."/>
            <person name="Magdelenat G."/>
            <person name="Matthews L."/>
            <person name="McCorrison J."/>
            <person name="Monaghan E.L."/>
            <person name="Mun J.H."/>
            <person name="Najar F.Z."/>
            <person name="Nicholson C."/>
            <person name="Noirot C."/>
            <person name="O'Bleness M."/>
            <person name="Paule C.R."/>
            <person name="Poulain J."/>
            <person name="Prion F."/>
            <person name="Qin B."/>
            <person name="Qu C."/>
            <person name="Retzel E.F."/>
            <person name="Riddle C."/>
            <person name="Sallet E."/>
            <person name="Samain S."/>
            <person name="Samson N."/>
            <person name="Sanders I."/>
            <person name="Saurat O."/>
            <person name="Scarpelli C."/>
            <person name="Schiex T."/>
            <person name="Segurens B."/>
            <person name="Severin A.J."/>
            <person name="Sherrier D.J."/>
            <person name="Shi R."/>
            <person name="Sims S."/>
            <person name="Singer S.R."/>
            <person name="Sinharoy S."/>
            <person name="Sterck L."/>
            <person name="Viollet A."/>
            <person name="Wang B.B."/>
            <person name="Wang K."/>
            <person name="Wang M."/>
            <person name="Wang X."/>
            <person name="Warfsmann J."/>
            <person name="Weissenbach J."/>
            <person name="White D.D."/>
            <person name="White J.D."/>
            <person name="Wiley G.B."/>
            <person name="Wincker P."/>
            <person name="Xing Y."/>
            <person name="Yang L."/>
            <person name="Yao Z."/>
            <person name="Ying F."/>
            <person name="Zhai J."/>
            <person name="Zhou L."/>
            <person name="Zuber A."/>
            <person name="Denarie J."/>
            <person name="Dixon R.A."/>
            <person name="May G.D."/>
            <person name="Schwartz D.C."/>
            <person name="Rogers J."/>
            <person name="Quetier F."/>
            <person name="Town C.D."/>
            <person name="Roe B.A."/>
        </authorList>
    </citation>
    <scope>NUCLEOTIDE SEQUENCE [LARGE SCALE GENOMIC DNA]</scope>
    <source>
        <strain evidence="1">A17</strain>
        <strain evidence="2 3">cv. Jemalong A17</strain>
    </source>
</reference>
<evidence type="ECO:0000313" key="2">
    <source>
        <dbReference type="EnsemblPlants" id="KEH26598"/>
    </source>
</evidence>
<sequence length="232" mass="25987">MGPNETSISCPILPPSKTAKLRNLYDAWDSFKEMLKLCLYHGLDKWLIVHTFYNGLSYTTKMTVDVATSGALMNKNYTTTYALIEDMTQNHCQWTNERVITASSPSKKEAGSAIEGVELMNYAQYNQGMRRNQIFYKTPQNSYGQMAPPGYSNNQKVPHKSGLEILMESYVMNQSKQLQEVKNQTGILNDSLAKLISKVDSISTHPKILETQISQATQQVAASSQTPEVFPG</sequence>
<dbReference type="EMBL" id="CM001222">
    <property type="protein sequence ID" value="KEH26598.1"/>
    <property type="molecule type" value="Genomic_DNA"/>
</dbReference>
<dbReference type="EnsemblPlants" id="KEH26598">
    <property type="protein sequence ID" value="KEH26598"/>
    <property type="gene ID" value="MTR_6g465620"/>
</dbReference>
<protein>
    <submittedName>
        <fullName evidence="1 2">Uncharacterized protein</fullName>
    </submittedName>
</protein>
<evidence type="ECO:0000313" key="1">
    <source>
        <dbReference type="EMBL" id="KEH26598.1"/>
    </source>
</evidence>
<dbReference type="HOGENOM" id="CLU_1196430_0_0_1"/>
<dbReference type="Proteomes" id="UP000002051">
    <property type="component" value="Chromosome 6"/>
</dbReference>
<name>A0A072UC38_MEDTR</name>
<gene>
    <name evidence="1" type="ordered locus">MTR_6g465620</name>
</gene>